<gene>
    <name evidence="1" type="ORF">PSON_ATCC_30995.1.T1530127</name>
</gene>
<dbReference type="Proteomes" id="UP000692954">
    <property type="component" value="Unassembled WGS sequence"/>
</dbReference>
<reference evidence="1" key="1">
    <citation type="submission" date="2021-01" db="EMBL/GenBank/DDBJ databases">
        <authorList>
            <consortium name="Genoscope - CEA"/>
            <person name="William W."/>
        </authorList>
    </citation>
    <scope>NUCLEOTIDE SEQUENCE</scope>
</reference>
<comment type="caution">
    <text evidence="1">The sequence shown here is derived from an EMBL/GenBank/DDBJ whole genome shotgun (WGS) entry which is preliminary data.</text>
</comment>
<accession>A0A8S1RCQ9</accession>
<evidence type="ECO:0000313" key="2">
    <source>
        <dbReference type="Proteomes" id="UP000692954"/>
    </source>
</evidence>
<protein>
    <submittedName>
        <fullName evidence="1">Uncharacterized protein</fullName>
    </submittedName>
</protein>
<dbReference type="EMBL" id="CAJJDN010000153">
    <property type="protein sequence ID" value="CAD8124789.1"/>
    <property type="molecule type" value="Genomic_DNA"/>
</dbReference>
<dbReference type="AlphaFoldDB" id="A0A8S1RCQ9"/>
<evidence type="ECO:0000313" key="1">
    <source>
        <dbReference type="EMBL" id="CAD8124789.1"/>
    </source>
</evidence>
<name>A0A8S1RCQ9_9CILI</name>
<organism evidence="1 2">
    <name type="scientific">Paramecium sonneborni</name>
    <dbReference type="NCBI Taxonomy" id="65129"/>
    <lineage>
        <taxon>Eukaryota</taxon>
        <taxon>Sar</taxon>
        <taxon>Alveolata</taxon>
        <taxon>Ciliophora</taxon>
        <taxon>Intramacronucleata</taxon>
        <taxon>Oligohymenophorea</taxon>
        <taxon>Peniculida</taxon>
        <taxon>Parameciidae</taxon>
        <taxon>Paramecium</taxon>
    </lineage>
</organism>
<keyword evidence="2" id="KW-1185">Reference proteome</keyword>
<sequence>MVGQKGRLKTLGQYLQMRRAPHCQYVETAGFLQTRFLTYKEWSCQWIKRFMKKEIKYKADEINRTGF</sequence>
<proteinExistence type="predicted"/>